<protein>
    <recommendedName>
        <fullName evidence="2">Antitoxin</fullName>
    </recommendedName>
</protein>
<dbReference type="InterPro" id="IPR036165">
    <property type="entry name" value="YefM-like_sf"/>
</dbReference>
<dbReference type="Pfam" id="PF02604">
    <property type="entry name" value="PhdYeFM_antitox"/>
    <property type="match status" value="1"/>
</dbReference>
<dbReference type="NCBIfam" id="TIGR01552">
    <property type="entry name" value="phd_fam"/>
    <property type="match status" value="1"/>
</dbReference>
<dbReference type="Proteomes" id="UP001165270">
    <property type="component" value="Unassembled WGS sequence"/>
</dbReference>
<evidence type="ECO:0000313" key="4">
    <source>
        <dbReference type="Proteomes" id="UP001165270"/>
    </source>
</evidence>
<evidence type="ECO:0000256" key="1">
    <source>
        <dbReference type="ARBA" id="ARBA00009981"/>
    </source>
</evidence>
<name>A0ABS9XWN2_9ACTN</name>
<proteinExistence type="inferred from homology"/>
<evidence type="ECO:0000313" key="3">
    <source>
        <dbReference type="EMBL" id="MCI3246489.1"/>
    </source>
</evidence>
<gene>
    <name evidence="3" type="ORF">MQN93_43095</name>
</gene>
<dbReference type="RefSeq" id="WP_242713821.1">
    <property type="nucleotide sequence ID" value="NZ_JALDAX010000038.1"/>
</dbReference>
<comment type="function">
    <text evidence="2">Antitoxin component of a type II toxin-antitoxin (TA) system.</text>
</comment>
<comment type="similarity">
    <text evidence="1 2">Belongs to the phD/YefM antitoxin family.</text>
</comment>
<evidence type="ECO:0000256" key="2">
    <source>
        <dbReference type="RuleBase" id="RU362080"/>
    </source>
</evidence>
<dbReference type="SUPFAM" id="SSF143120">
    <property type="entry name" value="YefM-like"/>
    <property type="match status" value="1"/>
</dbReference>
<reference evidence="3" key="1">
    <citation type="submission" date="2022-03" db="EMBL/GenBank/DDBJ databases">
        <title>Streptomyces 7R015 and 7R016 isolated from Barleria lupulina in Thailand.</title>
        <authorList>
            <person name="Kanchanasin P."/>
            <person name="Phongsopitanun W."/>
            <person name="Tanasupawat S."/>
        </authorList>
    </citation>
    <scope>NUCLEOTIDE SEQUENCE</scope>
    <source>
        <strain evidence="3">7R016</strain>
    </source>
</reference>
<organism evidence="3 4">
    <name type="scientific">Streptomyces spinosisporus</name>
    <dbReference type="NCBI Taxonomy" id="2927582"/>
    <lineage>
        <taxon>Bacteria</taxon>
        <taxon>Bacillati</taxon>
        <taxon>Actinomycetota</taxon>
        <taxon>Actinomycetes</taxon>
        <taxon>Kitasatosporales</taxon>
        <taxon>Streptomycetaceae</taxon>
        <taxon>Streptomyces</taxon>
    </lineage>
</organism>
<comment type="caution">
    <text evidence="3">The sequence shown here is derived from an EMBL/GenBank/DDBJ whole genome shotgun (WGS) entry which is preliminary data.</text>
</comment>
<dbReference type="EMBL" id="JALDAX010000038">
    <property type="protein sequence ID" value="MCI3246489.1"/>
    <property type="molecule type" value="Genomic_DNA"/>
</dbReference>
<sequence length="106" mass="11719">MAISSYAVPMSERPTVHRNQIAEARNVLGQVIARARFAGEPTVLINRGKEAAVVVSYEAYEDADLLRELRAYLGELEAGTDPDVVHKARVIREALDTAKRRVLDST</sequence>
<keyword evidence="4" id="KW-1185">Reference proteome</keyword>
<dbReference type="InterPro" id="IPR006442">
    <property type="entry name" value="Antitoxin_Phd/YefM"/>
</dbReference>
<accession>A0ABS9XWN2</accession>
<dbReference type="Gene3D" id="3.40.1620.10">
    <property type="entry name" value="YefM-like domain"/>
    <property type="match status" value="1"/>
</dbReference>